<dbReference type="SMART" id="SM00382">
    <property type="entry name" value="AAA"/>
    <property type="match status" value="1"/>
</dbReference>
<evidence type="ECO:0000256" key="3">
    <source>
        <dbReference type="ARBA" id="ARBA00022840"/>
    </source>
</evidence>
<evidence type="ECO:0000313" key="6">
    <source>
        <dbReference type="Proteomes" id="UP001418796"/>
    </source>
</evidence>
<evidence type="ECO:0000313" key="5">
    <source>
        <dbReference type="EMBL" id="MEN0641808.1"/>
    </source>
</evidence>
<proteinExistence type="predicted"/>
<evidence type="ECO:0000256" key="2">
    <source>
        <dbReference type="ARBA" id="ARBA00022741"/>
    </source>
</evidence>
<dbReference type="PANTHER" id="PTHR42939">
    <property type="entry name" value="ABC TRANSPORTER ATP-BINDING PROTEIN ALBC-RELATED"/>
    <property type="match status" value="1"/>
</dbReference>
<keyword evidence="2" id="KW-0547">Nucleotide-binding</keyword>
<organism evidence="5 6">
    <name type="scientific">Alkalicoccobacillus gibsonii</name>
    <dbReference type="NCBI Taxonomy" id="79881"/>
    <lineage>
        <taxon>Bacteria</taxon>
        <taxon>Bacillati</taxon>
        <taxon>Bacillota</taxon>
        <taxon>Bacilli</taxon>
        <taxon>Bacillales</taxon>
        <taxon>Bacillaceae</taxon>
        <taxon>Alkalicoccobacillus</taxon>
    </lineage>
</organism>
<dbReference type="CDD" id="cd03230">
    <property type="entry name" value="ABC_DR_subfamily_A"/>
    <property type="match status" value="1"/>
</dbReference>
<keyword evidence="3 5" id="KW-0067">ATP-binding</keyword>
<sequence length="285" mass="31421">MTNILEVQELNKTYEESTFGLQDITFSIPYGSIVGFIGENGAGKSTTMGSILGTLQKDSGTIKMFGEVMNAGDVHLKDDIGVVFDTMKLLGGLTVAKLERVFREIYSNWSKETYFQLIQLFSLPKNKKVSGFSRGMSMKLSIAVALSHGAKLLILDEATAGLDAGGREDVLDVLKTFVKDQDRSILMSSHISSDIEQIADQLIFIKGGRILLQASKDKILHTYGITQCDPIHYETIPNEIRVAKRGSSSFFDVLVSDKEKLPQALQSKPFTIDDVTLLLMRGERG</sequence>
<dbReference type="PANTHER" id="PTHR42939:SF3">
    <property type="entry name" value="ABC TRANSPORTER ATP-BINDING COMPONENT"/>
    <property type="match status" value="1"/>
</dbReference>
<accession>A0ABU9VEZ8</accession>
<evidence type="ECO:0000259" key="4">
    <source>
        <dbReference type="PROSITE" id="PS50893"/>
    </source>
</evidence>
<dbReference type="InterPro" id="IPR003439">
    <property type="entry name" value="ABC_transporter-like_ATP-bd"/>
</dbReference>
<keyword evidence="6" id="KW-1185">Reference proteome</keyword>
<evidence type="ECO:0000256" key="1">
    <source>
        <dbReference type="ARBA" id="ARBA00022448"/>
    </source>
</evidence>
<dbReference type="Pfam" id="PF00005">
    <property type="entry name" value="ABC_tran"/>
    <property type="match status" value="1"/>
</dbReference>
<dbReference type="InterPro" id="IPR051782">
    <property type="entry name" value="ABC_Transporter_VariousFunc"/>
</dbReference>
<name>A0ABU9VEZ8_9BACI</name>
<dbReference type="RefSeq" id="WP_343128994.1">
    <property type="nucleotide sequence ID" value="NZ_JBCITK010000001.1"/>
</dbReference>
<dbReference type="PROSITE" id="PS50893">
    <property type="entry name" value="ABC_TRANSPORTER_2"/>
    <property type="match status" value="1"/>
</dbReference>
<dbReference type="Proteomes" id="UP001418796">
    <property type="component" value="Unassembled WGS sequence"/>
</dbReference>
<reference evidence="5 6" key="1">
    <citation type="submission" date="2024-03" db="EMBL/GenBank/DDBJ databases">
        <title>Bacilli Hybrid Assemblies.</title>
        <authorList>
            <person name="Kovac J."/>
        </authorList>
    </citation>
    <scope>NUCLEOTIDE SEQUENCE [LARGE SCALE GENOMIC DNA]</scope>
    <source>
        <strain evidence="5 6">FSL R7-0666</strain>
    </source>
</reference>
<comment type="caution">
    <text evidence="5">The sequence shown here is derived from an EMBL/GenBank/DDBJ whole genome shotgun (WGS) entry which is preliminary data.</text>
</comment>
<protein>
    <submittedName>
        <fullName evidence="5">ABC transporter ATP-binding protein</fullName>
    </submittedName>
</protein>
<feature type="domain" description="ABC transporter" evidence="4">
    <location>
        <begin position="5"/>
        <end position="232"/>
    </location>
</feature>
<gene>
    <name evidence="5" type="ORF">MKY91_01345</name>
</gene>
<dbReference type="SUPFAM" id="SSF52540">
    <property type="entry name" value="P-loop containing nucleoside triphosphate hydrolases"/>
    <property type="match status" value="1"/>
</dbReference>
<dbReference type="GO" id="GO:0005524">
    <property type="term" value="F:ATP binding"/>
    <property type="evidence" value="ECO:0007669"/>
    <property type="project" value="UniProtKB-KW"/>
</dbReference>
<dbReference type="InterPro" id="IPR027417">
    <property type="entry name" value="P-loop_NTPase"/>
</dbReference>
<dbReference type="Gene3D" id="3.40.50.300">
    <property type="entry name" value="P-loop containing nucleotide triphosphate hydrolases"/>
    <property type="match status" value="1"/>
</dbReference>
<dbReference type="InterPro" id="IPR003593">
    <property type="entry name" value="AAA+_ATPase"/>
</dbReference>
<dbReference type="EMBL" id="JBCITK010000001">
    <property type="protein sequence ID" value="MEN0641808.1"/>
    <property type="molecule type" value="Genomic_DNA"/>
</dbReference>
<keyword evidence="1" id="KW-0813">Transport</keyword>